<dbReference type="Pfam" id="PF00353">
    <property type="entry name" value="HemolysinCabind"/>
    <property type="match status" value="5"/>
</dbReference>
<dbReference type="SUPFAM" id="SSF51120">
    <property type="entry name" value="beta-Roll"/>
    <property type="match status" value="4"/>
</dbReference>
<evidence type="ECO:0000313" key="4">
    <source>
        <dbReference type="Proteomes" id="UP000832011"/>
    </source>
</evidence>
<name>A0ABY4E5L8_9NEIS</name>
<keyword evidence="2" id="KW-0964">Secreted</keyword>
<evidence type="ECO:0000313" key="3">
    <source>
        <dbReference type="EMBL" id="UOO90651.1"/>
    </source>
</evidence>
<dbReference type="InterPro" id="IPR050557">
    <property type="entry name" value="RTX_toxin/Mannuronan_C5-epim"/>
</dbReference>
<dbReference type="PROSITE" id="PS00330">
    <property type="entry name" value="HEMOLYSIN_CALCIUM"/>
    <property type="match status" value="5"/>
</dbReference>
<accession>A0ABY4E5L8</accession>
<dbReference type="EMBL" id="CP091511">
    <property type="protein sequence ID" value="UOO90651.1"/>
    <property type="molecule type" value="Genomic_DNA"/>
</dbReference>
<evidence type="ECO:0000256" key="1">
    <source>
        <dbReference type="ARBA" id="ARBA00004613"/>
    </source>
</evidence>
<gene>
    <name evidence="3" type="ORF">LVJ82_06685</name>
</gene>
<dbReference type="PANTHER" id="PTHR38340:SF1">
    <property type="entry name" value="S-LAYER PROTEIN"/>
    <property type="match status" value="1"/>
</dbReference>
<dbReference type="Gene3D" id="2.150.10.10">
    <property type="entry name" value="Serralysin-like metalloprotease, C-terminal"/>
    <property type="match status" value="4"/>
</dbReference>
<keyword evidence="4" id="KW-1185">Reference proteome</keyword>
<comment type="subcellular location">
    <subcellularLocation>
        <location evidence="1">Secreted</location>
    </subcellularLocation>
</comment>
<dbReference type="InterPro" id="IPR011049">
    <property type="entry name" value="Serralysin-like_metalloprot_C"/>
</dbReference>
<proteinExistence type="predicted"/>
<dbReference type="Proteomes" id="UP000832011">
    <property type="component" value="Chromosome"/>
</dbReference>
<protein>
    <submittedName>
        <fullName evidence="3">Calcium-binding protein</fullName>
    </submittedName>
</protein>
<dbReference type="InterPro" id="IPR001343">
    <property type="entry name" value="Hemolysn_Ca-bd"/>
</dbReference>
<dbReference type="InterPro" id="IPR018511">
    <property type="entry name" value="Hemolysin-typ_Ca-bd_CS"/>
</dbReference>
<dbReference type="PRINTS" id="PR00313">
    <property type="entry name" value="CABNDNGRPT"/>
</dbReference>
<reference evidence="3 4" key="1">
    <citation type="journal article" date="2022" name="Res Sq">
        <title>Evolution of multicellular longitudinally dividing oral cavity symbionts (Neisseriaceae).</title>
        <authorList>
            <person name="Nyongesa S."/>
            <person name="Weber P."/>
            <person name="Bernet E."/>
            <person name="Pullido F."/>
            <person name="Nieckarz M."/>
            <person name="Delaby M."/>
            <person name="Nieves C."/>
            <person name="Viehboeck T."/>
            <person name="Krause N."/>
            <person name="Rivera-Millot A."/>
            <person name="Nakamura A."/>
            <person name="Vischer N."/>
            <person name="VanNieuwenhze M."/>
            <person name="Brun Y."/>
            <person name="Cava F."/>
            <person name="Bulgheresi S."/>
            <person name="Veyrier F."/>
        </authorList>
    </citation>
    <scope>NUCLEOTIDE SEQUENCE [LARGE SCALE GENOMIC DNA]</scope>
    <source>
        <strain evidence="3 4">SN4</strain>
    </source>
</reference>
<evidence type="ECO:0000256" key="2">
    <source>
        <dbReference type="ARBA" id="ARBA00022525"/>
    </source>
</evidence>
<organism evidence="3 4">
    <name type="scientific">Vitreoscilla massiliensis</name>
    <dbReference type="NCBI Taxonomy" id="1689272"/>
    <lineage>
        <taxon>Bacteria</taxon>
        <taxon>Pseudomonadati</taxon>
        <taxon>Pseudomonadota</taxon>
        <taxon>Betaproteobacteria</taxon>
        <taxon>Neisseriales</taxon>
        <taxon>Neisseriaceae</taxon>
        <taxon>Vitreoscilla</taxon>
    </lineage>
</organism>
<sequence>MSSYYGTENNDVLKGTGWRDNLYGYAGNDVLYGYDGGDYFDAGAGNDTVYGGDGDDRLEGGAGNDVLWGDTGDDYLVGSLGNDVLRGGAGVDSLFGEEGDDYLDGGAGDDWLRSGDGTNQLLGGSGNDTDLYALDKGYNTVIDSDDTTAIDTVNFINSFDYSFQRVGFDLRVLDADDANNTTVIKDFFNYANQAYRKNLNFAGHMYSLQEMQLFAFFADWQGSSGADVIRASNVSEDLYGGAGNDTLYGYLGVDDLYGEAGNDTLYGGGGRDYLVGGLGNDTLIGELGDDELEGGEGNDSDTYIVSKGSGADEIYDIDDTTATDTIRFSGIASTQVKFSGVNTHLTISGYGTDNDGVLVWRYFDNTVNAHNKKFVFSDKTLTLSDMQSGIIRVPLNGTAAAETLYGSKVADAIYGLNGNDIIYGYEGNDVIQGGNGNDNIIGHAGNDGLNGNAGNDTLGGGTGDDVLYGGSSNDIDLYLFQAGAGRDVVIDTDDTTATDSLRFSNINSAAATFSRSGKDLIVKYGATDQVTVKQFYDTSVKAGRKQFQFADKTITAAQVPALLQQAQALKTAVASLSSGDTTLVASASINTLPANTMAAAV</sequence>
<dbReference type="RefSeq" id="WP_082625482.1">
    <property type="nucleotide sequence ID" value="NZ_CABKVG010000005.1"/>
</dbReference>
<dbReference type="PANTHER" id="PTHR38340">
    <property type="entry name" value="S-LAYER PROTEIN"/>
    <property type="match status" value="1"/>
</dbReference>